<reference evidence="1 2" key="1">
    <citation type="submission" date="2020-04" db="EMBL/GenBank/DDBJ databases">
        <title>Perkinsus olseni comparative genomics.</title>
        <authorList>
            <person name="Bogema D.R."/>
        </authorList>
    </citation>
    <scope>NUCLEOTIDE SEQUENCE [LARGE SCALE GENOMIC DNA]</scope>
    <source>
        <strain evidence="1">ATCC PRA-179</strain>
    </source>
</reference>
<dbReference type="AlphaFoldDB" id="A0A7J6LG49"/>
<evidence type="ECO:0000313" key="1">
    <source>
        <dbReference type="EMBL" id="KAF4658268.1"/>
    </source>
</evidence>
<dbReference type="InterPro" id="IPR036047">
    <property type="entry name" value="F-box-like_dom_sf"/>
</dbReference>
<accession>A0A7J6LG49</accession>
<dbReference type="SUPFAM" id="SSF81383">
    <property type="entry name" value="F-box domain"/>
    <property type="match status" value="1"/>
</dbReference>
<gene>
    <name evidence="1" type="ORF">FOZ61_005731</name>
</gene>
<name>A0A7J6LG49_PEROL</name>
<sequence length="111" mass="12733">MFNSFLMTTVIGVAALSEEVFSMITLFLNAEEALALSYTCIHCYICLSRDNSALWRRYLETGTNASITVLFKVNLWLNALVPSPWEGRYSWLWLSNCEQRHVASDMSYVHV</sequence>
<comment type="caution">
    <text evidence="1">The sequence shown here is derived from an EMBL/GenBank/DDBJ whole genome shotgun (WGS) entry which is preliminary data.</text>
</comment>
<evidence type="ECO:0000313" key="2">
    <source>
        <dbReference type="Proteomes" id="UP000570595"/>
    </source>
</evidence>
<proteinExistence type="predicted"/>
<dbReference type="Proteomes" id="UP000570595">
    <property type="component" value="Unassembled WGS sequence"/>
</dbReference>
<organism evidence="1 2">
    <name type="scientific">Perkinsus olseni</name>
    <name type="common">Perkinsus atlanticus</name>
    <dbReference type="NCBI Taxonomy" id="32597"/>
    <lineage>
        <taxon>Eukaryota</taxon>
        <taxon>Sar</taxon>
        <taxon>Alveolata</taxon>
        <taxon>Perkinsozoa</taxon>
        <taxon>Perkinsea</taxon>
        <taxon>Perkinsida</taxon>
        <taxon>Perkinsidae</taxon>
        <taxon>Perkinsus</taxon>
    </lineage>
</organism>
<protein>
    <submittedName>
        <fullName evidence="1">Uncharacterized protein</fullName>
    </submittedName>
</protein>
<dbReference type="EMBL" id="JABAHT010000316">
    <property type="protein sequence ID" value="KAF4658268.1"/>
    <property type="molecule type" value="Genomic_DNA"/>
</dbReference>